<feature type="signal peptide" evidence="1">
    <location>
        <begin position="1"/>
        <end position="22"/>
    </location>
</feature>
<keyword evidence="1" id="KW-0732">Signal</keyword>
<evidence type="ECO:0000313" key="3">
    <source>
        <dbReference type="RefSeq" id="XP_014663334.1"/>
    </source>
</evidence>
<name>A0ABM1DTR3_PRICU</name>
<dbReference type="RefSeq" id="XP_014663334.1">
    <property type="nucleotide sequence ID" value="XM_014807848.1"/>
</dbReference>
<protein>
    <submittedName>
        <fullName evidence="3">Uncharacterized protein LOC106806021</fullName>
    </submittedName>
</protein>
<reference evidence="3" key="1">
    <citation type="submission" date="2025-08" db="UniProtKB">
        <authorList>
            <consortium name="RefSeq"/>
        </authorList>
    </citation>
    <scope>IDENTIFICATION</scope>
</reference>
<accession>A0ABM1DTR3</accession>
<evidence type="ECO:0000313" key="2">
    <source>
        <dbReference type="Proteomes" id="UP000695022"/>
    </source>
</evidence>
<dbReference type="Proteomes" id="UP000695022">
    <property type="component" value="Unplaced"/>
</dbReference>
<dbReference type="GeneID" id="106806021"/>
<proteinExistence type="predicted"/>
<evidence type="ECO:0000256" key="1">
    <source>
        <dbReference type="SAM" id="SignalP"/>
    </source>
</evidence>
<sequence>MRIYVILFSIGLCFHSASQILADDADDDRMARMRDAANTLIGMTRRGELGAALMPNLGRGSADSADSRRNSENRVRIRAATRHIQDVAGHVQRMLRRLSTTTSQPMLQMLLPYLIESTGVVDGRDSRQMVQIGTEVLRMLREPMGVFAMSPVIMPLASQLDPSLRMLALEMMGTRGAPLGTRSVTSNEDVSLACEKLTCTAWEDKSFCSATCQNGPGFKVSAESRG</sequence>
<gene>
    <name evidence="3" type="primary">LOC106806021</name>
</gene>
<keyword evidence="2" id="KW-1185">Reference proteome</keyword>
<feature type="chain" id="PRO_5045507186" evidence="1">
    <location>
        <begin position="23"/>
        <end position="226"/>
    </location>
</feature>
<organism evidence="2 3">
    <name type="scientific">Priapulus caudatus</name>
    <name type="common">Priapulid worm</name>
    <dbReference type="NCBI Taxonomy" id="37621"/>
    <lineage>
        <taxon>Eukaryota</taxon>
        <taxon>Metazoa</taxon>
        <taxon>Ecdysozoa</taxon>
        <taxon>Scalidophora</taxon>
        <taxon>Priapulida</taxon>
        <taxon>Priapulimorpha</taxon>
        <taxon>Priapulimorphida</taxon>
        <taxon>Priapulidae</taxon>
        <taxon>Priapulus</taxon>
    </lineage>
</organism>